<name>A0A0A9CVJ2_ARUDO</name>
<sequence length="275" mass="30421">MLDRSWSLRHARRRMMISAARWCGRNGSGDAGSHRRRRREDKEGFFGRCWREEGEELLRSGGGGVRGGGGRRRPRLRHVLPPAQAPPSPSARWDLCCARRAATSSRPPEKCHVCGGATGGYRRCHSMERLVESIRIPCPNAAYGCAARPAYYDQQAHRQICLHTPCHCPDEACAVGSMEALLDHFSKFHGWPCTTNVKNGEKCSMRLYNGFNFARANRATDNQDATGSSHCLFLLNVVPQPLGRVISVLCIQPHAASDGDGQGPSPKEVKCELSR</sequence>
<accession>A0A0A9CVJ2</accession>
<keyword evidence="3" id="KW-0862">Zinc</keyword>
<evidence type="ECO:0000313" key="7">
    <source>
        <dbReference type="EMBL" id="JAD78453.1"/>
    </source>
</evidence>
<dbReference type="Gene3D" id="3.30.40.10">
    <property type="entry name" value="Zinc/RING finger domain, C3HC4 (zinc finger)"/>
    <property type="match status" value="1"/>
</dbReference>
<dbReference type="Pfam" id="PF21361">
    <property type="entry name" value="Sina_ZnF"/>
    <property type="match status" value="1"/>
</dbReference>
<organism evidence="7">
    <name type="scientific">Arundo donax</name>
    <name type="common">Giant reed</name>
    <name type="synonym">Donax arundinaceus</name>
    <dbReference type="NCBI Taxonomy" id="35708"/>
    <lineage>
        <taxon>Eukaryota</taxon>
        <taxon>Viridiplantae</taxon>
        <taxon>Streptophyta</taxon>
        <taxon>Embryophyta</taxon>
        <taxon>Tracheophyta</taxon>
        <taxon>Spermatophyta</taxon>
        <taxon>Magnoliopsida</taxon>
        <taxon>Liliopsida</taxon>
        <taxon>Poales</taxon>
        <taxon>Poaceae</taxon>
        <taxon>PACMAD clade</taxon>
        <taxon>Arundinoideae</taxon>
        <taxon>Arundineae</taxon>
        <taxon>Arundo</taxon>
    </lineage>
</organism>
<dbReference type="SUPFAM" id="SSF49599">
    <property type="entry name" value="TRAF domain-like"/>
    <property type="match status" value="1"/>
</dbReference>
<dbReference type="UniPathway" id="UPA00143"/>
<protein>
    <recommendedName>
        <fullName evidence="6">SIAH-type domain-containing protein</fullName>
    </recommendedName>
</protein>
<dbReference type="GO" id="GO:0016567">
    <property type="term" value="P:protein ubiquitination"/>
    <property type="evidence" value="ECO:0007669"/>
    <property type="project" value="UniProtKB-UniPathway"/>
</dbReference>
<dbReference type="GO" id="GO:0061630">
    <property type="term" value="F:ubiquitin protein ligase activity"/>
    <property type="evidence" value="ECO:0007669"/>
    <property type="project" value="TreeGrafter"/>
</dbReference>
<reference evidence="7" key="1">
    <citation type="submission" date="2014-09" db="EMBL/GenBank/DDBJ databases">
        <authorList>
            <person name="Magalhaes I.L.F."/>
            <person name="Oliveira U."/>
            <person name="Santos F.R."/>
            <person name="Vidigal T.H.D.A."/>
            <person name="Brescovit A.D."/>
            <person name="Santos A.J."/>
        </authorList>
    </citation>
    <scope>NUCLEOTIDE SEQUENCE</scope>
    <source>
        <tissue evidence="7">Shoot tissue taken approximately 20 cm above the soil surface</tissue>
    </source>
</reference>
<feature type="domain" description="SIAH-type" evidence="6">
    <location>
        <begin position="133"/>
        <end position="190"/>
    </location>
</feature>
<evidence type="ECO:0000256" key="4">
    <source>
        <dbReference type="PROSITE-ProRule" id="PRU00455"/>
    </source>
</evidence>
<dbReference type="InterPro" id="IPR052088">
    <property type="entry name" value="E3_ubiquitin-ligase_SINA"/>
</dbReference>
<evidence type="ECO:0000256" key="3">
    <source>
        <dbReference type="ARBA" id="ARBA00022833"/>
    </source>
</evidence>
<dbReference type="PANTHER" id="PTHR10315">
    <property type="entry name" value="E3 UBIQUITIN PROTEIN LIGASE SIAH"/>
    <property type="match status" value="1"/>
</dbReference>
<keyword evidence="1" id="KW-0479">Metal-binding</keyword>
<evidence type="ECO:0000256" key="1">
    <source>
        <dbReference type="ARBA" id="ARBA00022723"/>
    </source>
</evidence>
<dbReference type="GO" id="GO:0008270">
    <property type="term" value="F:zinc ion binding"/>
    <property type="evidence" value="ECO:0007669"/>
    <property type="project" value="UniProtKB-KW"/>
</dbReference>
<dbReference type="PANTHER" id="PTHR10315:SF96">
    <property type="entry name" value="SIAH-TYPE DOMAIN-CONTAINING PROTEIN"/>
    <property type="match status" value="1"/>
</dbReference>
<proteinExistence type="predicted"/>
<dbReference type="InterPro" id="IPR013010">
    <property type="entry name" value="Znf_SIAH"/>
</dbReference>
<reference evidence="7" key="2">
    <citation type="journal article" date="2015" name="Data Brief">
        <title>Shoot transcriptome of the giant reed, Arundo donax.</title>
        <authorList>
            <person name="Barrero R.A."/>
            <person name="Guerrero F.D."/>
            <person name="Moolhuijzen P."/>
            <person name="Goolsby J.A."/>
            <person name="Tidwell J."/>
            <person name="Bellgard S.E."/>
            <person name="Bellgard M.I."/>
        </authorList>
    </citation>
    <scope>NUCLEOTIDE SEQUENCE</scope>
    <source>
        <tissue evidence="7">Shoot tissue taken approximately 20 cm above the soil surface</tissue>
    </source>
</reference>
<dbReference type="EMBL" id="GBRH01219442">
    <property type="protein sequence ID" value="JAD78453.1"/>
    <property type="molecule type" value="Transcribed_RNA"/>
</dbReference>
<dbReference type="AlphaFoldDB" id="A0A0A9CVJ2"/>
<evidence type="ECO:0000256" key="2">
    <source>
        <dbReference type="ARBA" id="ARBA00022771"/>
    </source>
</evidence>
<dbReference type="InterPro" id="IPR013083">
    <property type="entry name" value="Znf_RING/FYVE/PHD"/>
</dbReference>
<feature type="region of interest" description="Disordered" evidence="5">
    <location>
        <begin position="60"/>
        <end position="86"/>
    </location>
</feature>
<evidence type="ECO:0000259" key="6">
    <source>
        <dbReference type="PROSITE" id="PS51081"/>
    </source>
</evidence>
<keyword evidence="2 4" id="KW-0863">Zinc-finger</keyword>
<feature type="compositionally biased region" description="Basic residues" evidence="5">
    <location>
        <begin position="69"/>
        <end position="78"/>
    </location>
</feature>
<dbReference type="GO" id="GO:0005737">
    <property type="term" value="C:cytoplasm"/>
    <property type="evidence" value="ECO:0007669"/>
    <property type="project" value="TreeGrafter"/>
</dbReference>
<dbReference type="PROSITE" id="PS51081">
    <property type="entry name" value="ZF_SIAH"/>
    <property type="match status" value="1"/>
</dbReference>
<evidence type="ECO:0000256" key="5">
    <source>
        <dbReference type="SAM" id="MobiDB-lite"/>
    </source>
</evidence>